<accession>U5DMS7</accession>
<feature type="transmembrane region" description="Helical" evidence="1">
    <location>
        <begin position="115"/>
        <end position="145"/>
    </location>
</feature>
<protein>
    <recommendedName>
        <fullName evidence="4">Glycosyltransferase RgtA/B/C/D-like domain-containing protein</fullName>
    </recommendedName>
</protein>
<organism evidence="2 3">
    <name type="scientific">Rubidibacter lacunae KORDI 51-2</name>
    <dbReference type="NCBI Taxonomy" id="582515"/>
    <lineage>
        <taxon>Bacteria</taxon>
        <taxon>Bacillati</taxon>
        <taxon>Cyanobacteriota</taxon>
        <taxon>Cyanophyceae</taxon>
        <taxon>Oscillatoriophycideae</taxon>
        <taxon>Chroococcales</taxon>
        <taxon>Aphanothecaceae</taxon>
        <taxon>Rubidibacter</taxon>
    </lineage>
</organism>
<feature type="transmembrane region" description="Helical" evidence="1">
    <location>
        <begin position="324"/>
        <end position="347"/>
    </location>
</feature>
<name>U5DMS7_9CHRO</name>
<dbReference type="STRING" id="582515.KR51_00014540"/>
<dbReference type="Proteomes" id="UP000016960">
    <property type="component" value="Unassembled WGS sequence"/>
</dbReference>
<keyword evidence="1" id="KW-0472">Membrane</keyword>
<reference evidence="2 3" key="1">
    <citation type="submission" date="2013-05" db="EMBL/GenBank/DDBJ databases">
        <title>Draft genome sequence of Rubidibacter lacunae KORDI 51-2.</title>
        <authorList>
            <person name="Choi D.H."/>
            <person name="Noh J.H."/>
            <person name="Kwon K.-K."/>
            <person name="Lee J.-H."/>
            <person name="Ryu J.-Y."/>
        </authorList>
    </citation>
    <scope>NUCLEOTIDE SEQUENCE [LARGE SCALE GENOMIC DNA]</scope>
    <source>
        <strain evidence="2 3">KORDI 51-2</strain>
    </source>
</reference>
<feature type="transmembrane region" description="Helical" evidence="1">
    <location>
        <begin position="359"/>
        <end position="384"/>
    </location>
</feature>
<feature type="transmembrane region" description="Helical" evidence="1">
    <location>
        <begin position="21"/>
        <end position="41"/>
    </location>
</feature>
<keyword evidence="1" id="KW-1133">Transmembrane helix</keyword>
<keyword evidence="3" id="KW-1185">Reference proteome</keyword>
<feature type="transmembrane region" description="Helical" evidence="1">
    <location>
        <begin position="289"/>
        <end position="312"/>
    </location>
</feature>
<dbReference type="OrthoDB" id="5443342at2"/>
<dbReference type="InParanoid" id="U5DMS7"/>
<evidence type="ECO:0008006" key="4">
    <source>
        <dbReference type="Google" id="ProtNLM"/>
    </source>
</evidence>
<keyword evidence="1" id="KW-0812">Transmembrane</keyword>
<dbReference type="AlphaFoldDB" id="U5DMS7"/>
<sequence length="580" mass="65028">MPYLQLYLLRIRAITQAERTRLGIAIWLGASLAIAILYGIWGLQETFSTDYVVASDVRQHVFWLLRYFDPELFTNDLIADYFESVSPAGFTAVYRSAISLGADPIWFSKILPIPIAIGMTVYCFLLVLELLPVPVAGFFASVLLLQIVWLNNDVPSATPRAFLYVFFPAFLYYLLRRSPIGCAISVALLGLFYPQYVLLSALVALVRLLDWTQPKLRLNRDPRDRVLCFTILAVAFVVLLPFAIGSSEYGPVVTYARGQFMAVFSENGRTPIFRNDPVNFYLGPGRTGLFPRALLTPATLAVGLLLPGMLLLRKYFPLGDRTRNLSLIPQLMTAAILLYCAAHAFLFRLHLPSRYTNHSFKITVAVTAGVALTLLLDGLAHWAIARQATKNPKNSSQIIAGGVATLLLACLLLYPRLLIDFPGSFYPRGGAVDLYQYLETLPKSIVIASLSDESDNIPTFARRSVLASWRLLSPYHLGYYEQMHQRAIAVINAQYASNPAEVKATIAAYDIDYWLLDRQAFSPEYLSENRWFGQWPDLSARIIREQQSKTLPVLEQLQATCSTFESKTHVVLSARCILNQ</sequence>
<proteinExistence type="predicted"/>
<comment type="caution">
    <text evidence="2">The sequence shown here is derived from an EMBL/GenBank/DDBJ whole genome shotgun (WGS) entry which is preliminary data.</text>
</comment>
<dbReference type="PATRIC" id="fig|582515.4.peg.1641"/>
<feature type="transmembrane region" description="Helical" evidence="1">
    <location>
        <begin position="187"/>
        <end position="206"/>
    </location>
</feature>
<evidence type="ECO:0000313" key="3">
    <source>
        <dbReference type="Proteomes" id="UP000016960"/>
    </source>
</evidence>
<dbReference type="EMBL" id="ASSJ01000036">
    <property type="protein sequence ID" value="ERN41919.1"/>
    <property type="molecule type" value="Genomic_DNA"/>
</dbReference>
<evidence type="ECO:0000256" key="1">
    <source>
        <dbReference type="SAM" id="Phobius"/>
    </source>
</evidence>
<dbReference type="RefSeq" id="WP_022606063.1">
    <property type="nucleotide sequence ID" value="NZ_ASSJ01000036.1"/>
</dbReference>
<dbReference type="eggNOG" id="ENOG502Z8V5">
    <property type="taxonomic scope" value="Bacteria"/>
</dbReference>
<gene>
    <name evidence="2" type="ORF">KR51_00014540</name>
</gene>
<evidence type="ECO:0000313" key="2">
    <source>
        <dbReference type="EMBL" id="ERN41919.1"/>
    </source>
</evidence>
<feature type="transmembrane region" description="Helical" evidence="1">
    <location>
        <begin position="226"/>
        <end position="244"/>
    </location>
</feature>
<feature type="transmembrane region" description="Helical" evidence="1">
    <location>
        <begin position="396"/>
        <end position="414"/>
    </location>
</feature>